<name>A0ABW4PT01_9MICO</name>
<sequence length="56" mass="6147">MIKDRTRHSGLTGRRDVAHGSALGRLPAARREELLAQFAEHRDRGRAVVEDGALAV</sequence>
<keyword evidence="3" id="KW-1185">Reference proteome</keyword>
<comment type="caution">
    <text evidence="2">The sequence shown here is derived from an EMBL/GenBank/DDBJ whole genome shotgun (WGS) entry which is preliminary data.</text>
</comment>
<proteinExistence type="predicted"/>
<evidence type="ECO:0000313" key="3">
    <source>
        <dbReference type="Proteomes" id="UP001597280"/>
    </source>
</evidence>
<organism evidence="2 3">
    <name type="scientific">Brachybacterium rhamnosum</name>
    <dbReference type="NCBI Taxonomy" id="173361"/>
    <lineage>
        <taxon>Bacteria</taxon>
        <taxon>Bacillati</taxon>
        <taxon>Actinomycetota</taxon>
        <taxon>Actinomycetes</taxon>
        <taxon>Micrococcales</taxon>
        <taxon>Dermabacteraceae</taxon>
        <taxon>Brachybacterium</taxon>
    </lineage>
</organism>
<dbReference type="EMBL" id="JBHUFL010000001">
    <property type="protein sequence ID" value="MFD1833924.1"/>
    <property type="molecule type" value="Genomic_DNA"/>
</dbReference>
<evidence type="ECO:0000313" key="2">
    <source>
        <dbReference type="EMBL" id="MFD1833924.1"/>
    </source>
</evidence>
<reference evidence="3" key="1">
    <citation type="journal article" date="2019" name="Int. J. Syst. Evol. Microbiol.">
        <title>The Global Catalogue of Microorganisms (GCM) 10K type strain sequencing project: providing services to taxonomists for standard genome sequencing and annotation.</title>
        <authorList>
            <consortium name="The Broad Institute Genomics Platform"/>
            <consortium name="The Broad Institute Genome Sequencing Center for Infectious Disease"/>
            <person name="Wu L."/>
            <person name="Ma J."/>
        </authorList>
    </citation>
    <scope>NUCLEOTIDE SEQUENCE [LARGE SCALE GENOMIC DNA]</scope>
    <source>
        <strain evidence="3">JCM 11650</strain>
    </source>
</reference>
<gene>
    <name evidence="2" type="ORF">ACFSDA_02445</name>
</gene>
<accession>A0ABW4PT01</accession>
<feature type="region of interest" description="Disordered" evidence="1">
    <location>
        <begin position="1"/>
        <end position="23"/>
    </location>
</feature>
<evidence type="ECO:0000256" key="1">
    <source>
        <dbReference type="SAM" id="MobiDB-lite"/>
    </source>
</evidence>
<protein>
    <submittedName>
        <fullName evidence="2">Uncharacterized protein</fullName>
    </submittedName>
</protein>
<dbReference type="Proteomes" id="UP001597280">
    <property type="component" value="Unassembled WGS sequence"/>
</dbReference>
<dbReference type="RefSeq" id="WP_168198122.1">
    <property type="nucleotide sequence ID" value="NZ_BAAAIS010000005.1"/>
</dbReference>